<dbReference type="InterPro" id="IPR001192">
    <property type="entry name" value="PI-PLC_fam"/>
</dbReference>
<dbReference type="STRING" id="983644.G3JA36"/>
<dbReference type="Proteomes" id="UP000001610">
    <property type="component" value="Unassembled WGS sequence"/>
</dbReference>
<keyword evidence="3" id="KW-0732">Signal</keyword>
<evidence type="ECO:0000313" key="5">
    <source>
        <dbReference type="EMBL" id="EGX95056.1"/>
    </source>
</evidence>
<feature type="region of interest" description="Disordered" evidence="2">
    <location>
        <begin position="123"/>
        <end position="143"/>
    </location>
</feature>
<evidence type="ECO:0000256" key="3">
    <source>
        <dbReference type="SAM" id="SignalP"/>
    </source>
</evidence>
<dbReference type="PANTHER" id="PTHR10336">
    <property type="entry name" value="PHOSPHOINOSITIDE-SPECIFIC PHOSPHOLIPASE C FAMILY PROTEIN"/>
    <property type="match status" value="1"/>
</dbReference>
<dbReference type="PANTHER" id="PTHR10336:SF82">
    <property type="entry name" value="PHOSPHOINOSITIDE PHOSPHOLIPASE C"/>
    <property type="match status" value="1"/>
</dbReference>
<dbReference type="Gene3D" id="2.60.40.150">
    <property type="entry name" value="C2 domain"/>
    <property type="match status" value="1"/>
</dbReference>
<proteinExistence type="predicted"/>
<dbReference type="PRINTS" id="PR00390">
    <property type="entry name" value="PHPHLIPASEC"/>
</dbReference>
<dbReference type="GO" id="GO:0051209">
    <property type="term" value="P:release of sequestered calcium ion into cytosol"/>
    <property type="evidence" value="ECO:0007669"/>
    <property type="project" value="TreeGrafter"/>
</dbReference>
<dbReference type="eggNOG" id="KOG0169">
    <property type="taxonomic scope" value="Eukaryota"/>
</dbReference>
<dbReference type="Pfam" id="PF00387">
    <property type="entry name" value="PI-PLC-Y"/>
    <property type="match status" value="1"/>
</dbReference>
<sequence>MAFISLLSSCPYLCTAATSAIVHIANLHHCPSVQRSGGWLLHDPPSLAPRSLLPHFAPAPRQSNDHRPPHSPSSNHQLHRPPHDSRLVSTFLSTIWDVNPTSPSQASWLPAAQAAQATMSLSCGLWPRSKSRQSSSKDKRGRMRTMSIFGNTHGQATGALHKMVKFTAFASPKAPPLEGQFPADSRTGTVHLPADITSVLNDVYDQLRGDDKFLSRSKFEHFLRHTQGEKRVALPDKSYTVGDFQATWYFNYSWDAAAPLPKKDLTRPITDYFISSSHNTYLEGHQVLSKSSPQAYKNGGRCIEIDVWNGDSATPRSSSKSPAIHHDRHTSSASLTHAYDEFRETTRKYLGSTSHSRSVSCNSATLVEDSPKSSIHAFPATTDKNELLHLPHPSATRGRSPIAKGEPWVRHGPLLTYYCGFREVAEAIRDTAFVASDLPVIISYEMHADLDQQEVMVKIMEEVWQDMLLVVPHDECDPRSQVPRLEQLRGKILVKAKRAHEISSQPVISLSAPTTQTELGHDTELSQQVAKLGKSVSASAACTPLHDSNSKVLIHEKLKNLAIYTRGVKFEGLDTKQAKQPNHIFSISEDDIFALDQKQHRALFLHNKSFFMRSYPDGIKRVNSSNYNPAYFWRKGVQMVTMNWQYPDDGMMLNYGMFADEMGWALKPPGYRNSDTSSQTQHEAATVHTMDMTLTIFKAQHIPVKGHGEEAEHHGSTLHTFTRAEIRTGRFIDFKKDSTLADDTHAKKTHVYKSDHPYYGRAGETLTFKDIPNVVEELSFLLIKIDEVGVTGVINWPTRAWACIRLDRLQPGYRFIQLMDMTGHAVPEGRLFVKVTKKLR</sequence>
<dbReference type="InterPro" id="IPR017946">
    <property type="entry name" value="PLC-like_Pdiesterase_TIM-brl"/>
</dbReference>
<organism evidence="5 6">
    <name type="scientific">Cordyceps militaris (strain CM01)</name>
    <name type="common">Caterpillar fungus</name>
    <dbReference type="NCBI Taxonomy" id="983644"/>
    <lineage>
        <taxon>Eukaryota</taxon>
        <taxon>Fungi</taxon>
        <taxon>Dikarya</taxon>
        <taxon>Ascomycota</taxon>
        <taxon>Pezizomycotina</taxon>
        <taxon>Sordariomycetes</taxon>
        <taxon>Hypocreomycetidae</taxon>
        <taxon>Hypocreales</taxon>
        <taxon>Cordycipitaceae</taxon>
        <taxon>Cordyceps</taxon>
    </lineage>
</organism>
<evidence type="ECO:0000256" key="2">
    <source>
        <dbReference type="SAM" id="MobiDB-lite"/>
    </source>
</evidence>
<keyword evidence="1" id="KW-0442">Lipid degradation</keyword>
<accession>G3JA36</accession>
<reference evidence="5 6" key="1">
    <citation type="journal article" date="2011" name="Genome Biol.">
        <title>Genome sequence of the insect pathogenic fungus Cordyceps militaris, a valued traditional Chinese medicine.</title>
        <authorList>
            <person name="Zheng P."/>
            <person name="Xia Y."/>
            <person name="Xiao G."/>
            <person name="Xiong C."/>
            <person name="Hu X."/>
            <person name="Zhang S."/>
            <person name="Zheng H."/>
            <person name="Huang Y."/>
            <person name="Zhou Y."/>
            <person name="Wang S."/>
            <person name="Zhao G.P."/>
            <person name="Liu X."/>
            <person name="St Leger R.J."/>
            <person name="Wang C."/>
        </authorList>
    </citation>
    <scope>NUCLEOTIDE SEQUENCE [LARGE SCALE GENOMIC DNA]</scope>
    <source>
        <strain evidence="5 6">CM01</strain>
    </source>
</reference>
<keyword evidence="1" id="KW-0443">Lipid metabolism</keyword>
<dbReference type="PROSITE" id="PS50008">
    <property type="entry name" value="PIPLC_Y_DOMAIN"/>
    <property type="match status" value="1"/>
</dbReference>
<dbReference type="GO" id="GO:0016042">
    <property type="term" value="P:lipid catabolic process"/>
    <property type="evidence" value="ECO:0007669"/>
    <property type="project" value="UniProtKB-KW"/>
</dbReference>
<dbReference type="InterPro" id="IPR001711">
    <property type="entry name" value="PLipase_C_Pinositol-sp_Y"/>
</dbReference>
<dbReference type="Gene3D" id="3.20.20.190">
    <property type="entry name" value="Phosphatidylinositol (PI) phosphodiesterase"/>
    <property type="match status" value="2"/>
</dbReference>
<dbReference type="GO" id="GO:0048015">
    <property type="term" value="P:phosphatidylinositol-mediated signaling"/>
    <property type="evidence" value="ECO:0007669"/>
    <property type="project" value="TreeGrafter"/>
</dbReference>
<dbReference type="GO" id="GO:0004435">
    <property type="term" value="F:phosphatidylinositol-4,5-bisphosphate phospholipase C activity"/>
    <property type="evidence" value="ECO:0007669"/>
    <property type="project" value="UniProtKB-EC"/>
</dbReference>
<dbReference type="OrthoDB" id="269822at2759"/>
<dbReference type="EC" id="3.1.4.11" evidence="1"/>
<dbReference type="SMART" id="SM00149">
    <property type="entry name" value="PLCYc"/>
    <property type="match status" value="1"/>
</dbReference>
<dbReference type="GeneID" id="18165354"/>
<comment type="catalytic activity">
    <reaction evidence="1">
        <text>a 1,2-diacyl-sn-glycero-3-phospho-(1D-myo-inositol-4,5-bisphosphate) + H2O = 1D-myo-inositol 1,4,5-trisphosphate + a 1,2-diacyl-sn-glycerol + H(+)</text>
        <dbReference type="Rhea" id="RHEA:33179"/>
        <dbReference type="ChEBI" id="CHEBI:15377"/>
        <dbReference type="ChEBI" id="CHEBI:15378"/>
        <dbReference type="ChEBI" id="CHEBI:17815"/>
        <dbReference type="ChEBI" id="CHEBI:58456"/>
        <dbReference type="ChEBI" id="CHEBI:203600"/>
        <dbReference type="EC" id="3.1.4.11"/>
    </reaction>
</comment>
<dbReference type="RefSeq" id="XP_006668542.1">
    <property type="nucleotide sequence ID" value="XM_006668479.1"/>
</dbReference>
<protein>
    <recommendedName>
        <fullName evidence="1">Phosphoinositide phospholipase C</fullName>
        <ecNumber evidence="1">3.1.4.11</ecNumber>
    </recommendedName>
</protein>
<dbReference type="CDD" id="cd00275">
    <property type="entry name" value="C2_PLC_like"/>
    <property type="match status" value="1"/>
</dbReference>
<feature type="region of interest" description="Disordered" evidence="2">
    <location>
        <begin position="51"/>
        <end position="83"/>
    </location>
</feature>
<name>G3JA36_CORMM</name>
<dbReference type="EMBL" id="JH126400">
    <property type="protein sequence ID" value="EGX95056.1"/>
    <property type="molecule type" value="Genomic_DNA"/>
</dbReference>
<keyword evidence="1" id="KW-0378">Hydrolase</keyword>
<keyword evidence="6" id="KW-1185">Reference proteome</keyword>
<dbReference type="OMA" id="APCGFRE"/>
<gene>
    <name evidence="5" type="ORF">CCM_03328</name>
</gene>
<feature type="domain" description="PI-PLC Y-box" evidence="4">
    <location>
        <begin position="558"/>
        <end position="672"/>
    </location>
</feature>
<dbReference type="Pfam" id="PF00388">
    <property type="entry name" value="PI-PLC-X"/>
    <property type="match status" value="2"/>
</dbReference>
<dbReference type="PROSITE" id="PS50007">
    <property type="entry name" value="PIPLC_X_DOMAIN"/>
    <property type="match status" value="1"/>
</dbReference>
<dbReference type="InParanoid" id="G3JA36"/>
<dbReference type="InterPro" id="IPR035892">
    <property type="entry name" value="C2_domain_sf"/>
</dbReference>
<dbReference type="SUPFAM" id="SSF51695">
    <property type="entry name" value="PLC-like phosphodiesterases"/>
    <property type="match status" value="1"/>
</dbReference>
<feature type="region of interest" description="Disordered" evidence="2">
    <location>
        <begin position="313"/>
        <end position="337"/>
    </location>
</feature>
<dbReference type="SUPFAM" id="SSF49562">
    <property type="entry name" value="C2 domain (Calcium/lipid-binding domain, CaLB)"/>
    <property type="match status" value="1"/>
</dbReference>
<dbReference type="SMART" id="SM00148">
    <property type="entry name" value="PLCXc"/>
    <property type="match status" value="1"/>
</dbReference>
<dbReference type="HOGENOM" id="CLU_002738_3_0_1"/>
<dbReference type="KEGG" id="cmt:CCM_03328"/>
<evidence type="ECO:0000259" key="4">
    <source>
        <dbReference type="PROSITE" id="PS50008"/>
    </source>
</evidence>
<feature type="signal peptide" evidence="3">
    <location>
        <begin position="1"/>
        <end position="16"/>
    </location>
</feature>
<evidence type="ECO:0000256" key="1">
    <source>
        <dbReference type="RuleBase" id="RU361133"/>
    </source>
</evidence>
<dbReference type="VEuPathDB" id="FungiDB:CCM_03328"/>
<feature type="chain" id="PRO_5003446030" description="Phosphoinositide phospholipase C" evidence="3">
    <location>
        <begin position="17"/>
        <end position="840"/>
    </location>
</feature>
<dbReference type="InterPro" id="IPR000909">
    <property type="entry name" value="PLipase_C_PInositol-sp_X_dom"/>
</dbReference>
<dbReference type="AlphaFoldDB" id="G3JA36"/>
<evidence type="ECO:0000313" key="6">
    <source>
        <dbReference type="Proteomes" id="UP000001610"/>
    </source>
</evidence>